<evidence type="ECO:0000313" key="1">
    <source>
        <dbReference type="EMBL" id="KAF7805631.1"/>
    </source>
</evidence>
<evidence type="ECO:0000313" key="2">
    <source>
        <dbReference type="Proteomes" id="UP000634136"/>
    </source>
</evidence>
<name>A0A834SLK8_9FABA</name>
<accession>A0A834SLK8</accession>
<dbReference type="EMBL" id="JAAIUW010000012">
    <property type="protein sequence ID" value="KAF7805631.1"/>
    <property type="molecule type" value="Genomic_DNA"/>
</dbReference>
<dbReference type="Proteomes" id="UP000634136">
    <property type="component" value="Unassembled WGS sequence"/>
</dbReference>
<keyword evidence="2" id="KW-1185">Reference proteome</keyword>
<protein>
    <submittedName>
        <fullName evidence="1">Uncharacterized protein</fullName>
    </submittedName>
</protein>
<dbReference type="AlphaFoldDB" id="A0A834SLK8"/>
<comment type="caution">
    <text evidence="1">The sequence shown here is derived from an EMBL/GenBank/DDBJ whole genome shotgun (WGS) entry which is preliminary data.</text>
</comment>
<gene>
    <name evidence="1" type="ORF">G2W53_037792</name>
</gene>
<reference evidence="1" key="1">
    <citation type="submission" date="2020-09" db="EMBL/GenBank/DDBJ databases">
        <title>Genome-Enabled Discovery of Anthraquinone Biosynthesis in Senna tora.</title>
        <authorList>
            <person name="Kang S.-H."/>
            <person name="Pandey R.P."/>
            <person name="Lee C.-M."/>
            <person name="Sim J.-S."/>
            <person name="Jeong J.-T."/>
            <person name="Choi B.-S."/>
            <person name="Jung M."/>
            <person name="Ginzburg D."/>
            <person name="Zhao K."/>
            <person name="Won S.Y."/>
            <person name="Oh T.-J."/>
            <person name="Yu Y."/>
            <person name="Kim N.-H."/>
            <person name="Lee O.R."/>
            <person name="Lee T.-H."/>
            <person name="Bashyal P."/>
            <person name="Kim T.-S."/>
            <person name="Lee W.-H."/>
            <person name="Kawkins C."/>
            <person name="Kim C.-K."/>
            <person name="Kim J.S."/>
            <person name="Ahn B.O."/>
            <person name="Rhee S.Y."/>
            <person name="Sohng J.K."/>
        </authorList>
    </citation>
    <scope>NUCLEOTIDE SEQUENCE</scope>
    <source>
        <tissue evidence="1">Leaf</tissue>
    </source>
</reference>
<organism evidence="1 2">
    <name type="scientific">Senna tora</name>
    <dbReference type="NCBI Taxonomy" id="362788"/>
    <lineage>
        <taxon>Eukaryota</taxon>
        <taxon>Viridiplantae</taxon>
        <taxon>Streptophyta</taxon>
        <taxon>Embryophyta</taxon>
        <taxon>Tracheophyta</taxon>
        <taxon>Spermatophyta</taxon>
        <taxon>Magnoliopsida</taxon>
        <taxon>eudicotyledons</taxon>
        <taxon>Gunneridae</taxon>
        <taxon>Pentapetalae</taxon>
        <taxon>rosids</taxon>
        <taxon>fabids</taxon>
        <taxon>Fabales</taxon>
        <taxon>Fabaceae</taxon>
        <taxon>Caesalpinioideae</taxon>
        <taxon>Cassia clade</taxon>
        <taxon>Senna</taxon>
    </lineage>
</organism>
<sequence length="47" mass="5546">MAAHPRRDIHNALIHPRPNLWRPKNSTSHSRNPLGLLWRAPSYLLFH</sequence>
<proteinExistence type="predicted"/>